<gene>
    <name evidence="1" type="ORF">HDA43_006850</name>
</gene>
<evidence type="ECO:0000313" key="1">
    <source>
        <dbReference type="EMBL" id="NYF44608.1"/>
    </source>
</evidence>
<keyword evidence="2" id="KW-1185">Reference proteome</keyword>
<comment type="caution">
    <text evidence="1">The sequence shown here is derived from an EMBL/GenBank/DDBJ whole genome shotgun (WGS) entry which is preliminary data.</text>
</comment>
<name>A0A852VAP4_9ACTN</name>
<accession>A0A852VAP4</accession>
<organism evidence="1 2">
    <name type="scientific">Streptosporangium sandarakinum</name>
    <dbReference type="NCBI Taxonomy" id="1260955"/>
    <lineage>
        <taxon>Bacteria</taxon>
        <taxon>Bacillati</taxon>
        <taxon>Actinomycetota</taxon>
        <taxon>Actinomycetes</taxon>
        <taxon>Streptosporangiales</taxon>
        <taxon>Streptosporangiaceae</taxon>
        <taxon>Streptosporangium</taxon>
    </lineage>
</organism>
<dbReference type="AlphaFoldDB" id="A0A852VAP4"/>
<protein>
    <submittedName>
        <fullName evidence="1">Uncharacterized protein</fullName>
    </submittedName>
</protein>
<proteinExistence type="predicted"/>
<sequence>MIMSFLRPFAGYLADEMAGLGFTDHGYDPEELGGYDAILTRVYRRDGVAVEVREDTGDVTVRLFGWGPVYGGDDTYRHGHLSQVTFSDTWPVASLLATVSALVAANVENAAPAAA</sequence>
<dbReference type="EMBL" id="JACCCO010000004">
    <property type="protein sequence ID" value="NYF44608.1"/>
    <property type="molecule type" value="Genomic_DNA"/>
</dbReference>
<reference evidence="1 2" key="1">
    <citation type="submission" date="2020-07" db="EMBL/GenBank/DDBJ databases">
        <title>Sequencing the genomes of 1000 actinobacteria strains.</title>
        <authorList>
            <person name="Klenk H.-P."/>
        </authorList>
    </citation>
    <scope>NUCLEOTIDE SEQUENCE [LARGE SCALE GENOMIC DNA]</scope>
    <source>
        <strain evidence="1 2">DSM 45763</strain>
    </source>
</reference>
<evidence type="ECO:0000313" key="2">
    <source>
        <dbReference type="Proteomes" id="UP000576393"/>
    </source>
</evidence>
<dbReference type="Proteomes" id="UP000576393">
    <property type="component" value="Unassembled WGS sequence"/>
</dbReference>